<feature type="signal peptide" evidence="1">
    <location>
        <begin position="1"/>
        <end position="23"/>
    </location>
</feature>
<accession>A0A6G1KZ62</accession>
<feature type="chain" id="PRO_5026332464" description="Secreted protein" evidence="1">
    <location>
        <begin position="24"/>
        <end position="74"/>
    </location>
</feature>
<dbReference type="AlphaFoldDB" id="A0A6G1KZ62"/>
<organism evidence="2 3">
    <name type="scientific">Teratosphaeria nubilosa</name>
    <dbReference type="NCBI Taxonomy" id="161662"/>
    <lineage>
        <taxon>Eukaryota</taxon>
        <taxon>Fungi</taxon>
        <taxon>Dikarya</taxon>
        <taxon>Ascomycota</taxon>
        <taxon>Pezizomycotina</taxon>
        <taxon>Dothideomycetes</taxon>
        <taxon>Dothideomycetidae</taxon>
        <taxon>Mycosphaerellales</taxon>
        <taxon>Teratosphaeriaceae</taxon>
        <taxon>Teratosphaeria</taxon>
    </lineage>
</organism>
<evidence type="ECO:0000313" key="3">
    <source>
        <dbReference type="Proteomes" id="UP000799436"/>
    </source>
</evidence>
<evidence type="ECO:0000256" key="1">
    <source>
        <dbReference type="SAM" id="SignalP"/>
    </source>
</evidence>
<keyword evidence="3" id="KW-1185">Reference proteome</keyword>
<evidence type="ECO:0008006" key="4">
    <source>
        <dbReference type="Google" id="ProtNLM"/>
    </source>
</evidence>
<sequence>MLLQNITVQLLPICSVFLPVTIPLTTLQYSCSTCSGHVDSVKPLEFLLRFVQSRHSHRDSPRAWRNVKGGSCVP</sequence>
<proteinExistence type="predicted"/>
<name>A0A6G1KZ62_9PEZI</name>
<gene>
    <name evidence="2" type="ORF">EJ03DRAFT_193866</name>
</gene>
<dbReference type="EMBL" id="ML995880">
    <property type="protein sequence ID" value="KAF2765941.1"/>
    <property type="molecule type" value="Genomic_DNA"/>
</dbReference>
<evidence type="ECO:0000313" key="2">
    <source>
        <dbReference type="EMBL" id="KAF2765941.1"/>
    </source>
</evidence>
<protein>
    <recommendedName>
        <fullName evidence="4">Secreted protein</fullName>
    </recommendedName>
</protein>
<reference evidence="2" key="1">
    <citation type="journal article" date="2020" name="Stud. Mycol.">
        <title>101 Dothideomycetes genomes: a test case for predicting lifestyles and emergence of pathogens.</title>
        <authorList>
            <person name="Haridas S."/>
            <person name="Albert R."/>
            <person name="Binder M."/>
            <person name="Bloem J."/>
            <person name="Labutti K."/>
            <person name="Salamov A."/>
            <person name="Andreopoulos B."/>
            <person name="Baker S."/>
            <person name="Barry K."/>
            <person name="Bills G."/>
            <person name="Bluhm B."/>
            <person name="Cannon C."/>
            <person name="Castanera R."/>
            <person name="Culley D."/>
            <person name="Daum C."/>
            <person name="Ezra D."/>
            <person name="Gonzalez J."/>
            <person name="Henrissat B."/>
            <person name="Kuo A."/>
            <person name="Liang C."/>
            <person name="Lipzen A."/>
            <person name="Lutzoni F."/>
            <person name="Magnuson J."/>
            <person name="Mondo S."/>
            <person name="Nolan M."/>
            <person name="Ohm R."/>
            <person name="Pangilinan J."/>
            <person name="Park H.-J."/>
            <person name="Ramirez L."/>
            <person name="Alfaro M."/>
            <person name="Sun H."/>
            <person name="Tritt A."/>
            <person name="Yoshinaga Y."/>
            <person name="Zwiers L.-H."/>
            <person name="Turgeon B."/>
            <person name="Goodwin S."/>
            <person name="Spatafora J."/>
            <person name="Crous P."/>
            <person name="Grigoriev I."/>
        </authorList>
    </citation>
    <scope>NUCLEOTIDE SEQUENCE</scope>
    <source>
        <strain evidence="2">CBS 116005</strain>
    </source>
</reference>
<keyword evidence="1" id="KW-0732">Signal</keyword>
<dbReference type="Proteomes" id="UP000799436">
    <property type="component" value="Unassembled WGS sequence"/>
</dbReference>